<reference evidence="1 2" key="1">
    <citation type="journal article" date="2021" name="DNA Res.">
        <title>Genome analysis of Candida subhashii reveals its hybrid nature and dual mitochondrial genome conformations.</title>
        <authorList>
            <person name="Mixao V."/>
            <person name="Hegedusova E."/>
            <person name="Saus E."/>
            <person name="Pryszcz L.P."/>
            <person name="Cillingova A."/>
            <person name="Nosek J."/>
            <person name="Gabaldon T."/>
        </authorList>
    </citation>
    <scope>NUCLEOTIDE SEQUENCE [LARGE SCALE GENOMIC DNA]</scope>
    <source>
        <strain evidence="1 2">CBS 10753</strain>
    </source>
</reference>
<accession>A0A8J5UJZ5</accession>
<name>A0A8J5UJZ5_9ASCO</name>
<sequence>MENTNARICVSCKKERPNDEPEETRKFKLCTKCRISKRERMRDFHRKVKQTFQNGDRICGKCKKKRPDDEPEETRKLYQCIECRLYNIQYQKAVRSYIQRSCENGVRLCIKCGKERKNDEPESAQKFKACPSCRLYRRQKNKTSPKNIKESLNSGIRICSRCRKKRPDDEPEEDRNFKSCSACRRNDRQKKNEIRRTIKERSNSGTKLCLKCGKARPDDEPGEAKTLKLCPACVLHTSQGERVSIASHDIPSEAKAQVSSYANKEETHISYPLPTVDHLYNFDAHSKFPPSVEAPPNSDFVQTAPSVQYELNFPTWSAVGDNECTHLQISESGMSDLFPIYQDPEPTRLKTEEVSGPMKDPDNVDVSIPISDMEVISNKDDEDIEWAEEPCFHSIDFSDSRLSDITRSDPELRHEYRKCLENEGVMSFLERYIPDTMNKFDICKMIIDLGYPKESIEDYEHLTSTEAIQVLIELIRKDISQETDC</sequence>
<keyword evidence="2" id="KW-1185">Reference proteome</keyword>
<evidence type="ECO:0000313" key="2">
    <source>
        <dbReference type="Proteomes" id="UP000694255"/>
    </source>
</evidence>
<evidence type="ECO:0000313" key="1">
    <source>
        <dbReference type="EMBL" id="KAG7661862.1"/>
    </source>
</evidence>
<proteinExistence type="predicted"/>
<dbReference type="AlphaFoldDB" id="A0A8J5UJZ5"/>
<organism evidence="1 2">
    <name type="scientific">[Candida] subhashii</name>
    <dbReference type="NCBI Taxonomy" id="561895"/>
    <lineage>
        <taxon>Eukaryota</taxon>
        <taxon>Fungi</taxon>
        <taxon>Dikarya</taxon>
        <taxon>Ascomycota</taxon>
        <taxon>Saccharomycotina</taxon>
        <taxon>Pichiomycetes</taxon>
        <taxon>Debaryomycetaceae</taxon>
        <taxon>Spathaspora</taxon>
    </lineage>
</organism>
<dbReference type="RefSeq" id="XP_049262095.1">
    <property type="nucleotide sequence ID" value="XM_049408587.1"/>
</dbReference>
<dbReference type="GeneID" id="73471409"/>
<protein>
    <submittedName>
        <fullName evidence="1">SIR2</fullName>
    </submittedName>
</protein>
<dbReference type="EMBL" id="JAGSYN010000192">
    <property type="protein sequence ID" value="KAG7661862.1"/>
    <property type="molecule type" value="Genomic_DNA"/>
</dbReference>
<dbReference type="Proteomes" id="UP000694255">
    <property type="component" value="Unassembled WGS sequence"/>
</dbReference>
<gene>
    <name evidence="1" type="ORF">J8A68_004609</name>
</gene>
<comment type="caution">
    <text evidence="1">The sequence shown here is derived from an EMBL/GenBank/DDBJ whole genome shotgun (WGS) entry which is preliminary data.</text>
</comment>